<evidence type="ECO:0000256" key="1">
    <source>
        <dbReference type="ARBA" id="ARBA00022491"/>
    </source>
</evidence>
<dbReference type="InterPro" id="IPR010982">
    <property type="entry name" value="Lambda_DNA-bd_dom_sf"/>
</dbReference>
<keyword evidence="2" id="KW-0805">Transcription regulation</keyword>
<evidence type="ECO:0000256" key="4">
    <source>
        <dbReference type="ARBA" id="ARBA00023163"/>
    </source>
</evidence>
<dbReference type="Gene3D" id="3.40.50.2300">
    <property type="match status" value="2"/>
</dbReference>
<dbReference type="InterPro" id="IPR028082">
    <property type="entry name" value="Peripla_BP_I"/>
</dbReference>
<sequence>MTGRRSRSPALPDPELDARGFVGARSVAERAGVSRSAVSRTFTPGASVSEETRRRVLTAATELGYHVNHLARGVSGRQTGIVCLVVADIDSPQPSRMARAITERLQEAGKVAVLLSVGGPSDDIAATLRRALNYRADATVVMSGTPAQSIVRECLDNGQRLILISRDDHIVGPDNIRLDNAGAARTALGLFLQAGCRRPAVVTTGLGTPSLSARTDAFVAAARAVGIEPQVVRQGQMTGYDNGVAAAHQLFAAPVRPDAVFCVNDITAFGLIDAARHVFGLHVPEDLSVIGFDNVQQAGWLSYRLTTFDHPVADIAAHVAALASKSRDDRMAPTRIELAPDLVWRRSVRI</sequence>
<name>A0ABU1JQ09_9PROT</name>
<dbReference type="SUPFAM" id="SSF47413">
    <property type="entry name" value="lambda repressor-like DNA-binding domains"/>
    <property type="match status" value="1"/>
</dbReference>
<dbReference type="PANTHER" id="PTHR30146">
    <property type="entry name" value="LACI-RELATED TRANSCRIPTIONAL REPRESSOR"/>
    <property type="match status" value="1"/>
</dbReference>
<dbReference type="GO" id="GO:0003677">
    <property type="term" value="F:DNA binding"/>
    <property type="evidence" value="ECO:0007669"/>
    <property type="project" value="UniProtKB-KW"/>
</dbReference>
<keyword evidence="3 6" id="KW-0238">DNA-binding</keyword>
<evidence type="ECO:0000313" key="6">
    <source>
        <dbReference type="EMBL" id="MDR6290705.1"/>
    </source>
</evidence>
<evidence type="ECO:0000313" key="7">
    <source>
        <dbReference type="Proteomes" id="UP001262410"/>
    </source>
</evidence>
<feature type="domain" description="HTH lacI-type" evidence="5">
    <location>
        <begin position="27"/>
        <end position="76"/>
    </location>
</feature>
<dbReference type="SMART" id="SM00354">
    <property type="entry name" value="HTH_LACI"/>
    <property type="match status" value="1"/>
</dbReference>
<comment type="caution">
    <text evidence="6">The sequence shown here is derived from an EMBL/GenBank/DDBJ whole genome shotgun (WGS) entry which is preliminary data.</text>
</comment>
<dbReference type="PROSITE" id="PS50932">
    <property type="entry name" value="HTH_LACI_2"/>
    <property type="match status" value="1"/>
</dbReference>
<dbReference type="Gene3D" id="1.10.260.40">
    <property type="entry name" value="lambda repressor-like DNA-binding domains"/>
    <property type="match status" value="1"/>
</dbReference>
<dbReference type="EMBL" id="JAVDPW010000005">
    <property type="protein sequence ID" value="MDR6290705.1"/>
    <property type="molecule type" value="Genomic_DNA"/>
</dbReference>
<protein>
    <submittedName>
        <fullName evidence="6">DNA-binding LacI/PurR family transcriptional regulator</fullName>
    </submittedName>
</protein>
<organism evidence="6 7">
    <name type="scientific">Inquilinus ginsengisoli</name>
    <dbReference type="NCBI Taxonomy" id="363840"/>
    <lineage>
        <taxon>Bacteria</taxon>
        <taxon>Pseudomonadati</taxon>
        <taxon>Pseudomonadota</taxon>
        <taxon>Alphaproteobacteria</taxon>
        <taxon>Rhodospirillales</taxon>
        <taxon>Rhodospirillaceae</taxon>
        <taxon>Inquilinus</taxon>
    </lineage>
</organism>
<dbReference type="CDD" id="cd01392">
    <property type="entry name" value="HTH_LacI"/>
    <property type="match status" value="1"/>
</dbReference>
<evidence type="ECO:0000256" key="3">
    <source>
        <dbReference type="ARBA" id="ARBA00023125"/>
    </source>
</evidence>
<keyword evidence="4" id="KW-0804">Transcription</keyword>
<evidence type="ECO:0000256" key="2">
    <source>
        <dbReference type="ARBA" id="ARBA00023015"/>
    </source>
</evidence>
<evidence type="ECO:0000259" key="5">
    <source>
        <dbReference type="PROSITE" id="PS50932"/>
    </source>
</evidence>
<dbReference type="InterPro" id="IPR000843">
    <property type="entry name" value="HTH_LacI"/>
</dbReference>
<dbReference type="Pfam" id="PF13377">
    <property type="entry name" value="Peripla_BP_3"/>
    <property type="match status" value="1"/>
</dbReference>
<gene>
    <name evidence="6" type="ORF">E9232_003231</name>
</gene>
<dbReference type="Pfam" id="PF00356">
    <property type="entry name" value="LacI"/>
    <property type="match status" value="1"/>
</dbReference>
<keyword evidence="1" id="KW-0678">Repressor</keyword>
<dbReference type="RefSeq" id="WP_309795326.1">
    <property type="nucleotide sequence ID" value="NZ_JAVDPW010000005.1"/>
</dbReference>
<accession>A0ABU1JQ09</accession>
<dbReference type="InterPro" id="IPR046335">
    <property type="entry name" value="LacI/GalR-like_sensor"/>
</dbReference>
<dbReference type="Proteomes" id="UP001262410">
    <property type="component" value="Unassembled WGS sequence"/>
</dbReference>
<dbReference type="CDD" id="cd06278">
    <property type="entry name" value="PBP1_LacI-like"/>
    <property type="match status" value="1"/>
</dbReference>
<dbReference type="PANTHER" id="PTHR30146:SF95">
    <property type="entry name" value="RIBOSE OPERON REPRESSOR"/>
    <property type="match status" value="1"/>
</dbReference>
<proteinExistence type="predicted"/>
<keyword evidence="7" id="KW-1185">Reference proteome</keyword>
<dbReference type="SUPFAM" id="SSF53822">
    <property type="entry name" value="Periplasmic binding protein-like I"/>
    <property type="match status" value="1"/>
</dbReference>
<reference evidence="6 7" key="1">
    <citation type="submission" date="2023-07" db="EMBL/GenBank/DDBJ databases">
        <title>Sorghum-associated microbial communities from plants grown in Nebraska, USA.</title>
        <authorList>
            <person name="Schachtman D."/>
        </authorList>
    </citation>
    <scope>NUCLEOTIDE SEQUENCE [LARGE SCALE GENOMIC DNA]</scope>
    <source>
        <strain evidence="6 7">584</strain>
    </source>
</reference>